<dbReference type="AlphaFoldDB" id="A0A0B2BRT2"/>
<evidence type="ECO:0000313" key="1">
    <source>
        <dbReference type="EMBL" id="KHL24096.1"/>
    </source>
</evidence>
<dbReference type="Proteomes" id="UP000030988">
    <property type="component" value="Unassembled WGS sequence"/>
</dbReference>
<proteinExistence type="predicted"/>
<gene>
    <name evidence="1" type="ORF">PK98_15765</name>
</gene>
<reference evidence="1 2" key="1">
    <citation type="submission" date="2014-11" db="EMBL/GenBank/DDBJ databases">
        <title>Draft genome sequence of Kirrobacter mercurialis.</title>
        <authorList>
            <person name="Coil D.A."/>
            <person name="Eisen J.A."/>
        </authorList>
    </citation>
    <scope>NUCLEOTIDE SEQUENCE [LARGE SCALE GENOMIC DNA]</scope>
    <source>
        <strain evidence="1 2">Coronado</strain>
    </source>
</reference>
<comment type="caution">
    <text evidence="1">The sequence shown here is derived from an EMBL/GenBank/DDBJ whole genome shotgun (WGS) entry which is preliminary data.</text>
</comment>
<dbReference type="EMBL" id="JTDN01000007">
    <property type="protein sequence ID" value="KHL24096.1"/>
    <property type="molecule type" value="Genomic_DNA"/>
</dbReference>
<keyword evidence="2" id="KW-1185">Reference proteome</keyword>
<dbReference type="RefSeq" id="WP_039098032.1">
    <property type="nucleotide sequence ID" value="NZ_JTDN01000007.1"/>
</dbReference>
<sequence length="125" mass="13469">MTPPNPPELTPTQAEAAGFRTFNECPHLAISIPNGGCTITTRDHAGRAVTFHFGVYREGGPPTFLDIQFHDSGSTVPDGAGKPAPIFDMLTISKGGAHHYDSRQLPHDKRPSIACILLEPLSPQR</sequence>
<accession>A0A0B2BRT2</accession>
<dbReference type="OrthoDB" id="7473377at2"/>
<dbReference type="STRING" id="1572751.PK98_15765"/>
<name>A0A0B2BRT2_9SPHN</name>
<evidence type="ECO:0000313" key="2">
    <source>
        <dbReference type="Proteomes" id="UP000030988"/>
    </source>
</evidence>
<protein>
    <submittedName>
        <fullName evidence="1">Uncharacterized protein</fullName>
    </submittedName>
</protein>
<organism evidence="1 2">
    <name type="scientific">Croceibacterium mercuriale</name>
    <dbReference type="NCBI Taxonomy" id="1572751"/>
    <lineage>
        <taxon>Bacteria</taxon>
        <taxon>Pseudomonadati</taxon>
        <taxon>Pseudomonadota</taxon>
        <taxon>Alphaproteobacteria</taxon>
        <taxon>Sphingomonadales</taxon>
        <taxon>Erythrobacteraceae</taxon>
        <taxon>Croceibacterium</taxon>
    </lineage>
</organism>